<dbReference type="SUPFAM" id="SSF56317">
    <property type="entry name" value="Carbon-nitrogen hydrolase"/>
    <property type="match status" value="1"/>
</dbReference>
<dbReference type="RefSeq" id="WP_250096639.1">
    <property type="nucleotide sequence ID" value="NZ_JAKRYL010000010.1"/>
</dbReference>
<keyword evidence="4" id="KW-1185">Reference proteome</keyword>
<dbReference type="GO" id="GO:0016787">
    <property type="term" value="F:hydrolase activity"/>
    <property type="evidence" value="ECO:0007669"/>
    <property type="project" value="UniProtKB-KW"/>
</dbReference>
<protein>
    <submittedName>
        <fullName evidence="3">Carbon-nitrogen family hydrolase</fullName>
    </submittedName>
</protein>
<proteinExistence type="inferred from homology"/>
<keyword evidence="3" id="KW-0378">Hydrolase</keyword>
<comment type="similarity">
    <text evidence="1">Belongs to the carbon-nitrogen hydrolase superfamily. NIT1/NIT2 family.</text>
</comment>
<accession>A0A9X2I7J2</accession>
<dbReference type="Gene3D" id="3.60.110.10">
    <property type="entry name" value="Carbon-nitrogen hydrolase"/>
    <property type="match status" value="1"/>
</dbReference>
<name>A0A9X2I7J2_9BACI</name>
<evidence type="ECO:0000256" key="1">
    <source>
        <dbReference type="ARBA" id="ARBA00010613"/>
    </source>
</evidence>
<dbReference type="Pfam" id="PF00795">
    <property type="entry name" value="CN_hydrolase"/>
    <property type="match status" value="1"/>
</dbReference>
<dbReference type="PROSITE" id="PS01227">
    <property type="entry name" value="UPF0012"/>
    <property type="match status" value="1"/>
</dbReference>
<dbReference type="PANTHER" id="PTHR23088">
    <property type="entry name" value="NITRILASE-RELATED"/>
    <property type="match status" value="1"/>
</dbReference>
<dbReference type="Proteomes" id="UP001139150">
    <property type="component" value="Unassembled WGS sequence"/>
</dbReference>
<gene>
    <name evidence="3" type="ORF">MF646_11505</name>
</gene>
<dbReference type="InterPro" id="IPR003010">
    <property type="entry name" value="C-N_Hydrolase"/>
</dbReference>
<reference evidence="3" key="1">
    <citation type="submission" date="2022-02" db="EMBL/GenBank/DDBJ databases">
        <title>Halalkalibacter sp. nov. isolated from Lonar Lake, India.</title>
        <authorList>
            <person name="Joshi A."/>
            <person name="Thite S."/>
            <person name="Lodha T."/>
        </authorList>
    </citation>
    <scope>NUCLEOTIDE SEQUENCE</scope>
    <source>
        <strain evidence="3">MEB205</strain>
    </source>
</reference>
<comment type="caution">
    <text evidence="3">The sequence shown here is derived from an EMBL/GenBank/DDBJ whole genome shotgun (WGS) entry which is preliminary data.</text>
</comment>
<evidence type="ECO:0000259" key="2">
    <source>
        <dbReference type="PROSITE" id="PS50263"/>
    </source>
</evidence>
<sequence>MKIASYQMDIVPGNPSENRKKIKMWAEQICKEQQPDILVLPEMWTTAYTLPTLEVTIKPDKDVTELFLEDLASKLNVNIVAGSIAVEEDDGIYNRSYILNRNGQIIYTYDKIHLVPMLDEHLYLIGGRSSVQVFELEGRKMGIIICYDLRFPELVRSLALQGAEVVFVVAEWPMARANHWEVLQQARAIENQLFVVSCNRVGTYDEVEFAGNSMVINPWGDIVHKASSTREETISVSLKLDEVSRIRKDVPVFSSRVPKLYVEDNAN</sequence>
<dbReference type="InterPro" id="IPR001110">
    <property type="entry name" value="UPF0012_CS"/>
</dbReference>
<feature type="domain" description="CN hydrolase" evidence="2">
    <location>
        <begin position="1"/>
        <end position="240"/>
    </location>
</feature>
<evidence type="ECO:0000313" key="4">
    <source>
        <dbReference type="Proteomes" id="UP001139150"/>
    </source>
</evidence>
<dbReference type="PANTHER" id="PTHR23088:SF27">
    <property type="entry name" value="DEAMINATED GLUTATHIONE AMIDASE"/>
    <property type="match status" value="1"/>
</dbReference>
<organism evidence="3 4">
    <name type="scientific">Halalkalibacter alkaliphilus</name>
    <dbReference type="NCBI Taxonomy" id="2917993"/>
    <lineage>
        <taxon>Bacteria</taxon>
        <taxon>Bacillati</taxon>
        <taxon>Bacillota</taxon>
        <taxon>Bacilli</taxon>
        <taxon>Bacillales</taxon>
        <taxon>Bacillaceae</taxon>
        <taxon>Halalkalibacter</taxon>
    </lineage>
</organism>
<evidence type="ECO:0000313" key="3">
    <source>
        <dbReference type="EMBL" id="MCL7747745.1"/>
    </source>
</evidence>
<dbReference type="EMBL" id="JAKRYL010000010">
    <property type="protein sequence ID" value="MCL7747745.1"/>
    <property type="molecule type" value="Genomic_DNA"/>
</dbReference>
<dbReference type="InterPro" id="IPR036526">
    <property type="entry name" value="C-N_Hydrolase_sf"/>
</dbReference>
<dbReference type="AlphaFoldDB" id="A0A9X2I7J2"/>
<dbReference type="CDD" id="cd07583">
    <property type="entry name" value="nitrilase_5"/>
    <property type="match status" value="1"/>
</dbReference>
<dbReference type="PROSITE" id="PS50263">
    <property type="entry name" value="CN_HYDROLASE"/>
    <property type="match status" value="1"/>
</dbReference>